<keyword evidence="1" id="KW-0812">Transmembrane</keyword>
<keyword evidence="1" id="KW-0472">Membrane</keyword>
<proteinExistence type="predicted"/>
<evidence type="ECO:0000256" key="1">
    <source>
        <dbReference type="SAM" id="Phobius"/>
    </source>
</evidence>
<sequence>MQARGVTLIEMLIVVLLIGILGAIAYPAYQQYVLRSYRAEAVKTLLILANRQEQRLADYGAYTADLAQLGFVQSLSESGRYRITVELTAGQFAYQLRVTAEGPQTQDRDCLRFSLNHLGQRNHTLTEPLSCWN</sequence>
<accession>A0ABS8C451</accession>
<organism evidence="2 3">
    <name type="scientific">Alishewanella maricola</name>
    <dbReference type="NCBI Taxonomy" id="2795740"/>
    <lineage>
        <taxon>Bacteria</taxon>
        <taxon>Pseudomonadati</taxon>
        <taxon>Pseudomonadota</taxon>
        <taxon>Gammaproteobacteria</taxon>
        <taxon>Alteromonadales</taxon>
        <taxon>Alteromonadaceae</taxon>
        <taxon>Alishewanella</taxon>
    </lineage>
</organism>
<dbReference type="InterPro" id="IPR045584">
    <property type="entry name" value="Pilin-like"/>
</dbReference>
<gene>
    <name evidence="2" type="ORF">JAO78_009755</name>
</gene>
<dbReference type="Pfam" id="PF16732">
    <property type="entry name" value="ComP_DUS"/>
    <property type="match status" value="1"/>
</dbReference>
<comment type="caution">
    <text evidence="2">The sequence shown here is derived from an EMBL/GenBank/DDBJ whole genome shotgun (WGS) entry which is preliminary data.</text>
</comment>
<dbReference type="PROSITE" id="PS00409">
    <property type="entry name" value="PROKAR_NTER_METHYL"/>
    <property type="match status" value="1"/>
</dbReference>
<dbReference type="Gene3D" id="3.30.700.10">
    <property type="entry name" value="Glycoprotein, Type 4 Pilin"/>
    <property type="match status" value="1"/>
</dbReference>
<keyword evidence="1" id="KW-1133">Transmembrane helix</keyword>
<dbReference type="EMBL" id="JAEINI020000005">
    <property type="protein sequence ID" value="MCB5227097.1"/>
    <property type="molecule type" value="Genomic_DNA"/>
</dbReference>
<dbReference type="Proteomes" id="UP000633814">
    <property type="component" value="Unassembled WGS sequence"/>
</dbReference>
<keyword evidence="3" id="KW-1185">Reference proteome</keyword>
<dbReference type="SUPFAM" id="SSF54523">
    <property type="entry name" value="Pili subunits"/>
    <property type="match status" value="1"/>
</dbReference>
<dbReference type="NCBIfam" id="TIGR02532">
    <property type="entry name" value="IV_pilin_GFxxxE"/>
    <property type="match status" value="1"/>
</dbReference>
<evidence type="ECO:0000313" key="3">
    <source>
        <dbReference type="Proteomes" id="UP000633814"/>
    </source>
</evidence>
<dbReference type="Pfam" id="PF07963">
    <property type="entry name" value="N_methyl"/>
    <property type="match status" value="1"/>
</dbReference>
<feature type="transmembrane region" description="Helical" evidence="1">
    <location>
        <begin position="6"/>
        <end position="29"/>
    </location>
</feature>
<name>A0ABS8C451_9ALTE</name>
<evidence type="ECO:0000313" key="2">
    <source>
        <dbReference type="EMBL" id="MCB5227097.1"/>
    </source>
</evidence>
<protein>
    <submittedName>
        <fullName evidence="2">Prepilin-type N-terminal cleavage/methylation domain-containing protein</fullName>
    </submittedName>
</protein>
<dbReference type="InterPro" id="IPR012902">
    <property type="entry name" value="N_methyl_site"/>
</dbReference>
<dbReference type="InterPro" id="IPR031982">
    <property type="entry name" value="PilE-like"/>
</dbReference>
<dbReference type="RefSeq" id="WP_226751157.1">
    <property type="nucleotide sequence ID" value="NZ_JAEINI020000005.1"/>
</dbReference>
<reference evidence="2 3" key="1">
    <citation type="submission" date="2021-10" db="EMBL/GenBank/DDBJ databases">
        <title>Alishewanella koreense sp. nov. isolated from seawater of southwestern coast in South Korea and the proposal for the reclassification of Rheinheimera perlucida and Rheinheimera tuosuensis as Arsukibacterium perlucida and Arsukibacterium tuosuensis.</title>
        <authorList>
            <person name="Kim K.H."/>
            <person name="Ruan W."/>
            <person name="Kim K.R."/>
            <person name="Baek J.H."/>
            <person name="Jeon C.O."/>
        </authorList>
    </citation>
    <scope>NUCLEOTIDE SEQUENCE [LARGE SCALE GENOMIC DNA]</scope>
    <source>
        <strain evidence="2 3">16-MA</strain>
    </source>
</reference>